<feature type="transmembrane region" description="Helical" evidence="1">
    <location>
        <begin position="41"/>
        <end position="59"/>
    </location>
</feature>
<evidence type="ECO:0000256" key="1">
    <source>
        <dbReference type="SAM" id="Phobius"/>
    </source>
</evidence>
<protein>
    <submittedName>
        <fullName evidence="2">Uncharacterized protein</fullName>
    </submittedName>
</protein>
<dbReference type="RefSeq" id="WP_171627855.1">
    <property type="nucleotide sequence ID" value="NZ_JABBPG010000012.1"/>
</dbReference>
<name>A0A849VJ27_9GAMM</name>
<gene>
    <name evidence="2" type="ORF">HG263_20030</name>
</gene>
<feature type="transmembrane region" description="Helical" evidence="1">
    <location>
        <begin position="15"/>
        <end position="35"/>
    </location>
</feature>
<sequence length="115" mass="12683">MVNKKEIGRSLADKAVWAMLFNILVFTVLGVIDGMPILSNMAYALLFGFASAATLLGYWHEKGGSFFILALLMPLLLIIISDLSSFIALAWLISGYFFGFALALAIYKLMILNKK</sequence>
<keyword evidence="3" id="KW-1185">Reference proteome</keyword>
<keyword evidence="1" id="KW-0812">Transmembrane</keyword>
<keyword evidence="1" id="KW-0472">Membrane</keyword>
<evidence type="ECO:0000313" key="2">
    <source>
        <dbReference type="EMBL" id="NOU52800.1"/>
    </source>
</evidence>
<feature type="transmembrane region" description="Helical" evidence="1">
    <location>
        <begin position="66"/>
        <end position="83"/>
    </location>
</feature>
<dbReference type="AlphaFoldDB" id="A0A849VJ27"/>
<organism evidence="2 3">
    <name type="scientific">Pseudoalteromonas caenipelagi</name>
    <dbReference type="NCBI Taxonomy" id="2726988"/>
    <lineage>
        <taxon>Bacteria</taxon>
        <taxon>Pseudomonadati</taxon>
        <taxon>Pseudomonadota</taxon>
        <taxon>Gammaproteobacteria</taxon>
        <taxon>Alteromonadales</taxon>
        <taxon>Pseudoalteromonadaceae</taxon>
        <taxon>Pseudoalteromonas</taxon>
    </lineage>
</organism>
<evidence type="ECO:0000313" key="3">
    <source>
        <dbReference type="Proteomes" id="UP000586305"/>
    </source>
</evidence>
<feature type="transmembrane region" description="Helical" evidence="1">
    <location>
        <begin position="89"/>
        <end position="110"/>
    </location>
</feature>
<reference evidence="2 3" key="1">
    <citation type="submission" date="2020-04" db="EMBL/GenBank/DDBJ databases">
        <title>Pseudoalteromonas caenipelagi sp. nov., isolated from a tidal flat.</title>
        <authorList>
            <person name="Park S."/>
            <person name="Yoon J.-H."/>
        </authorList>
    </citation>
    <scope>NUCLEOTIDE SEQUENCE [LARGE SCALE GENOMIC DNA]</scope>
    <source>
        <strain evidence="2 3">JBTF-M23</strain>
    </source>
</reference>
<dbReference type="Proteomes" id="UP000586305">
    <property type="component" value="Unassembled WGS sequence"/>
</dbReference>
<accession>A0A849VJ27</accession>
<keyword evidence="1" id="KW-1133">Transmembrane helix</keyword>
<dbReference type="EMBL" id="JABBPG010000012">
    <property type="protein sequence ID" value="NOU52800.1"/>
    <property type="molecule type" value="Genomic_DNA"/>
</dbReference>
<proteinExistence type="predicted"/>
<comment type="caution">
    <text evidence="2">The sequence shown here is derived from an EMBL/GenBank/DDBJ whole genome shotgun (WGS) entry which is preliminary data.</text>
</comment>